<feature type="binding site" evidence="5">
    <location>
        <position position="14"/>
    </location>
    <ligand>
        <name>Mg(2+)</name>
        <dbReference type="ChEBI" id="CHEBI:18420"/>
    </ligand>
</feature>
<dbReference type="GO" id="GO:0004540">
    <property type="term" value="F:RNA nuclease activity"/>
    <property type="evidence" value="ECO:0007669"/>
    <property type="project" value="InterPro"/>
</dbReference>
<proteinExistence type="inferred from homology"/>
<keyword evidence="8" id="KW-1185">Reference proteome</keyword>
<feature type="binding site" evidence="5">
    <location>
        <position position="102"/>
    </location>
    <ligand>
        <name>Mg(2+)</name>
        <dbReference type="ChEBI" id="CHEBI:18420"/>
    </ligand>
</feature>
<dbReference type="Pfam" id="PF01850">
    <property type="entry name" value="PIN"/>
    <property type="match status" value="1"/>
</dbReference>
<evidence type="ECO:0000256" key="4">
    <source>
        <dbReference type="ARBA" id="ARBA00022801"/>
    </source>
</evidence>
<comment type="similarity">
    <text evidence="5">Belongs to the PINc/VapC protein family.</text>
</comment>
<accession>A0AAJ0U6N0</accession>
<keyword evidence="4 5" id="KW-0378">Hydrolase</keyword>
<comment type="cofactor">
    <cofactor evidence="5">
        <name>Mg(2+)</name>
        <dbReference type="ChEBI" id="CHEBI:18420"/>
    </cofactor>
</comment>
<dbReference type="InterPro" id="IPR002716">
    <property type="entry name" value="PIN_dom"/>
</dbReference>
<evidence type="ECO:0000313" key="7">
    <source>
        <dbReference type="EMBL" id="MBK1706153.1"/>
    </source>
</evidence>
<dbReference type="InterPro" id="IPR029060">
    <property type="entry name" value="PIN-like_dom_sf"/>
</dbReference>
<dbReference type="EC" id="3.1.-.-" evidence="5"/>
<organism evidence="7 8">
    <name type="scientific">Halochromatium glycolicum</name>
    <dbReference type="NCBI Taxonomy" id="85075"/>
    <lineage>
        <taxon>Bacteria</taxon>
        <taxon>Pseudomonadati</taxon>
        <taxon>Pseudomonadota</taxon>
        <taxon>Gammaproteobacteria</taxon>
        <taxon>Chromatiales</taxon>
        <taxon>Chromatiaceae</taxon>
        <taxon>Halochromatium</taxon>
    </lineage>
</organism>
<reference evidence="7" key="1">
    <citation type="submission" date="2017-08" db="EMBL/GenBank/DDBJ databases">
        <authorList>
            <person name="Imhoff J.F."/>
            <person name="Rahn T."/>
            <person name="Kuenzel S."/>
            <person name="Neulinger S.C."/>
        </authorList>
    </citation>
    <scope>NUCLEOTIDE SEQUENCE</scope>
    <source>
        <strain evidence="7">DSM 11080</strain>
    </source>
</reference>
<gene>
    <name evidence="5" type="primary">vapC</name>
    <name evidence="7" type="ORF">CKO40_16760</name>
</gene>
<sequence>MPGAISRMDKIYLDSCLVIYLVERHPRFHGPLRARLAETADATFCVSVLTRLEVLTRPLREHDDPLVRRYESFLGVQERLALDDDIVNAALNWRVSGLKTPDALHVALAKRYACTAFWTNDDRLAKAAPGWSENALKDVGP</sequence>
<protein>
    <recommendedName>
        <fullName evidence="5">Ribonuclease VapC</fullName>
        <shortName evidence="5">RNase VapC</shortName>
        <ecNumber evidence="5">3.1.-.-</ecNumber>
    </recommendedName>
    <alternativeName>
        <fullName evidence="5">Toxin VapC</fullName>
    </alternativeName>
</protein>
<feature type="domain" description="PIN" evidence="6">
    <location>
        <begin position="11"/>
        <end position="128"/>
    </location>
</feature>
<dbReference type="SUPFAM" id="SSF88723">
    <property type="entry name" value="PIN domain-like"/>
    <property type="match status" value="1"/>
</dbReference>
<keyword evidence="1 5" id="KW-1277">Toxin-antitoxin system</keyword>
<keyword evidence="3 5" id="KW-0479">Metal-binding</keyword>
<dbReference type="InterPro" id="IPR022907">
    <property type="entry name" value="VapC_family"/>
</dbReference>
<name>A0AAJ0U6N0_9GAMM</name>
<dbReference type="Gene3D" id="3.40.50.1010">
    <property type="entry name" value="5'-nuclease"/>
    <property type="match status" value="1"/>
</dbReference>
<reference evidence="7" key="2">
    <citation type="journal article" date="2020" name="Microorganisms">
        <title>Osmotic Adaptation and Compatible Solute Biosynthesis of Phototrophic Bacteria as Revealed from Genome Analyses.</title>
        <authorList>
            <person name="Imhoff J.F."/>
            <person name="Rahn T."/>
            <person name="Kunzel S."/>
            <person name="Keller A."/>
            <person name="Neulinger S.C."/>
        </authorList>
    </citation>
    <scope>NUCLEOTIDE SEQUENCE</scope>
    <source>
        <strain evidence="7">DSM 11080</strain>
    </source>
</reference>
<dbReference type="Proteomes" id="UP001296776">
    <property type="component" value="Unassembled WGS sequence"/>
</dbReference>
<dbReference type="AlphaFoldDB" id="A0AAJ0U6N0"/>
<evidence type="ECO:0000256" key="1">
    <source>
        <dbReference type="ARBA" id="ARBA00022649"/>
    </source>
</evidence>
<dbReference type="EMBL" id="NRSJ01000035">
    <property type="protein sequence ID" value="MBK1706153.1"/>
    <property type="molecule type" value="Genomic_DNA"/>
</dbReference>
<keyword evidence="5" id="KW-0800">Toxin</keyword>
<evidence type="ECO:0000259" key="6">
    <source>
        <dbReference type="Pfam" id="PF01850"/>
    </source>
</evidence>
<keyword evidence="5" id="KW-0460">Magnesium</keyword>
<evidence type="ECO:0000313" key="8">
    <source>
        <dbReference type="Proteomes" id="UP001296776"/>
    </source>
</evidence>
<evidence type="ECO:0000256" key="5">
    <source>
        <dbReference type="HAMAP-Rule" id="MF_00265"/>
    </source>
</evidence>
<dbReference type="GO" id="GO:0000287">
    <property type="term" value="F:magnesium ion binding"/>
    <property type="evidence" value="ECO:0007669"/>
    <property type="project" value="UniProtKB-UniRule"/>
</dbReference>
<evidence type="ECO:0000256" key="3">
    <source>
        <dbReference type="ARBA" id="ARBA00022723"/>
    </source>
</evidence>
<keyword evidence="2 5" id="KW-0540">Nuclease</keyword>
<dbReference type="HAMAP" id="MF_00265">
    <property type="entry name" value="VapC_Nob1"/>
    <property type="match status" value="1"/>
</dbReference>
<evidence type="ECO:0000256" key="2">
    <source>
        <dbReference type="ARBA" id="ARBA00022722"/>
    </source>
</evidence>
<comment type="caution">
    <text evidence="7">The sequence shown here is derived from an EMBL/GenBank/DDBJ whole genome shotgun (WGS) entry which is preliminary data.</text>
</comment>
<comment type="function">
    <text evidence="5">Toxic component of a toxin-antitoxin (TA) system. An RNase.</text>
</comment>
<dbReference type="GO" id="GO:0016787">
    <property type="term" value="F:hydrolase activity"/>
    <property type="evidence" value="ECO:0007669"/>
    <property type="project" value="UniProtKB-KW"/>
</dbReference>
<dbReference type="GO" id="GO:0090729">
    <property type="term" value="F:toxin activity"/>
    <property type="evidence" value="ECO:0007669"/>
    <property type="project" value="UniProtKB-KW"/>
</dbReference>